<sequence length="141" mass="16022">MGRTVPQRQPRKLNFPGTDDMQYNTYHDPVTQTAPYYFPCMDGTQQSMYVPAQFSQMQTMDNIGGISHTQLGMVNNISSQKEELLSLLRDEQDAEDKMIQTDVSDEDLERILDYSDLTASPLAEDGKPDFAISFFPMKRPG</sequence>
<keyword evidence="1" id="KW-0378">Hydrolase</keyword>
<keyword evidence="1" id="KW-0547">Nucleotide-binding</keyword>
<gene>
    <name evidence="1" type="ORF">LOK49_LG04G02676</name>
</gene>
<evidence type="ECO:0000313" key="2">
    <source>
        <dbReference type="Proteomes" id="UP001060215"/>
    </source>
</evidence>
<protein>
    <submittedName>
        <fullName evidence="1">ATP-dependent DNA helicase DDM1</fullName>
    </submittedName>
</protein>
<name>A0ACC0HVY3_9ERIC</name>
<proteinExistence type="predicted"/>
<dbReference type="Proteomes" id="UP001060215">
    <property type="component" value="Chromosome 2"/>
</dbReference>
<keyword evidence="1" id="KW-0067">ATP-binding</keyword>
<keyword evidence="1" id="KW-0347">Helicase</keyword>
<reference evidence="1 2" key="1">
    <citation type="journal article" date="2022" name="Plant J.">
        <title>Chromosome-level genome of Camellia lanceoleosa provides a valuable resource for understanding genome evolution and self-incompatibility.</title>
        <authorList>
            <person name="Gong W."/>
            <person name="Xiao S."/>
            <person name="Wang L."/>
            <person name="Liao Z."/>
            <person name="Chang Y."/>
            <person name="Mo W."/>
            <person name="Hu G."/>
            <person name="Li W."/>
            <person name="Zhao G."/>
            <person name="Zhu H."/>
            <person name="Hu X."/>
            <person name="Ji K."/>
            <person name="Xiang X."/>
            <person name="Song Q."/>
            <person name="Yuan D."/>
            <person name="Jin S."/>
            <person name="Zhang L."/>
        </authorList>
    </citation>
    <scope>NUCLEOTIDE SEQUENCE [LARGE SCALE GENOMIC DNA]</scope>
    <source>
        <strain evidence="1">SQ_2022a</strain>
    </source>
</reference>
<keyword evidence="2" id="KW-1185">Reference proteome</keyword>
<comment type="caution">
    <text evidence="1">The sequence shown here is derived from an EMBL/GenBank/DDBJ whole genome shotgun (WGS) entry which is preliminary data.</text>
</comment>
<accession>A0ACC0HVY3</accession>
<evidence type="ECO:0000313" key="1">
    <source>
        <dbReference type="EMBL" id="KAI8017628.1"/>
    </source>
</evidence>
<organism evidence="1 2">
    <name type="scientific">Camellia lanceoleosa</name>
    <dbReference type="NCBI Taxonomy" id="1840588"/>
    <lineage>
        <taxon>Eukaryota</taxon>
        <taxon>Viridiplantae</taxon>
        <taxon>Streptophyta</taxon>
        <taxon>Embryophyta</taxon>
        <taxon>Tracheophyta</taxon>
        <taxon>Spermatophyta</taxon>
        <taxon>Magnoliopsida</taxon>
        <taxon>eudicotyledons</taxon>
        <taxon>Gunneridae</taxon>
        <taxon>Pentapetalae</taxon>
        <taxon>asterids</taxon>
        <taxon>Ericales</taxon>
        <taxon>Theaceae</taxon>
        <taxon>Camellia</taxon>
    </lineage>
</organism>
<dbReference type="EMBL" id="CM045759">
    <property type="protein sequence ID" value="KAI8017628.1"/>
    <property type="molecule type" value="Genomic_DNA"/>
</dbReference>